<dbReference type="EC" id="3.1.1.103" evidence="2"/>
<dbReference type="Pfam" id="PF00144">
    <property type="entry name" value="Beta-lactamase"/>
    <property type="match status" value="1"/>
</dbReference>
<keyword evidence="2" id="KW-0378">Hydrolase</keyword>
<dbReference type="Gene3D" id="3.40.710.10">
    <property type="entry name" value="DD-peptidase/beta-lactamase superfamily"/>
    <property type="match status" value="1"/>
</dbReference>
<dbReference type="PANTHER" id="PTHR46825">
    <property type="entry name" value="D-ALANYL-D-ALANINE-CARBOXYPEPTIDASE/ENDOPEPTIDASE AMPH"/>
    <property type="match status" value="1"/>
</dbReference>
<accession>A0ABY8WFR4</accession>
<dbReference type="InterPro" id="IPR012338">
    <property type="entry name" value="Beta-lactam/transpept-like"/>
</dbReference>
<dbReference type="InterPro" id="IPR050491">
    <property type="entry name" value="AmpC-like"/>
</dbReference>
<evidence type="ECO:0000313" key="2">
    <source>
        <dbReference type="EMBL" id="WIM96701.1"/>
    </source>
</evidence>
<protein>
    <submittedName>
        <fullName evidence="2">Serine hydrolase domain-containing protein</fullName>
        <ecNumber evidence="2">3.1.1.103</ecNumber>
    </submittedName>
</protein>
<organism evidence="2 3">
    <name type="scientific">Actinoplanes oblitus</name>
    <dbReference type="NCBI Taxonomy" id="3040509"/>
    <lineage>
        <taxon>Bacteria</taxon>
        <taxon>Bacillati</taxon>
        <taxon>Actinomycetota</taxon>
        <taxon>Actinomycetes</taxon>
        <taxon>Micromonosporales</taxon>
        <taxon>Micromonosporaceae</taxon>
        <taxon>Actinoplanes</taxon>
    </lineage>
</organism>
<evidence type="ECO:0000313" key="3">
    <source>
        <dbReference type="Proteomes" id="UP001240150"/>
    </source>
</evidence>
<keyword evidence="3" id="KW-1185">Reference proteome</keyword>
<dbReference type="InterPro" id="IPR001466">
    <property type="entry name" value="Beta-lactam-related"/>
</dbReference>
<dbReference type="RefSeq" id="WP_284917992.1">
    <property type="nucleotide sequence ID" value="NZ_CP126980.1"/>
</dbReference>
<dbReference type="Proteomes" id="UP001240150">
    <property type="component" value="Chromosome"/>
</dbReference>
<name>A0ABY8WFR4_9ACTN</name>
<reference evidence="2 3" key="1">
    <citation type="submission" date="2023-06" db="EMBL/GenBank/DDBJ databases">
        <authorList>
            <person name="Yushchuk O."/>
            <person name="Binda E."/>
            <person name="Ruckert-Reed C."/>
            <person name="Fedorenko V."/>
            <person name="Kalinowski J."/>
            <person name="Marinelli F."/>
        </authorList>
    </citation>
    <scope>NUCLEOTIDE SEQUENCE [LARGE SCALE GENOMIC DNA]</scope>
    <source>
        <strain evidence="2 3">NRRL 3884</strain>
    </source>
</reference>
<dbReference type="SUPFAM" id="SSF56601">
    <property type="entry name" value="beta-lactamase/transpeptidase-like"/>
    <property type="match status" value="1"/>
</dbReference>
<dbReference type="PANTHER" id="PTHR46825:SF9">
    <property type="entry name" value="BETA-LACTAMASE-RELATED DOMAIN-CONTAINING PROTEIN"/>
    <property type="match status" value="1"/>
</dbReference>
<dbReference type="EMBL" id="CP126980">
    <property type="protein sequence ID" value="WIM96701.1"/>
    <property type="molecule type" value="Genomic_DNA"/>
</dbReference>
<sequence>MKHRLLAVAMVGILGAGGCETTSTSEAAPATSTAADRPGQSDRLLAQALKADQPGCSAAVGSDGTVVWSGARGVADIATGRPLTTTSVFDIASVSKQFTATAVLLLAGAGELALTDPVSKYVPGLPEWARTVTVDHLLHHTSGIADYTHLLTAAGHALTEPATQRQALDAIAGAPRPSPGAFAYSNSNYVLLAEVVAAASGQPLPQFLQARVFRPLRLAMTLAPAAHGPQTAVPYTMLPDRTWQPAGSAWTQIGDGSIQTTPSELVRWADNYRTAAVGGDALRRARLDRAVPTGLPDGSKYGAGITVHPDGTLSHEGGWAGYATLFGITADRHTAIAVSCNAAEADIAAVATGLRDIWTR</sequence>
<dbReference type="GO" id="GO:0016787">
    <property type="term" value="F:hydrolase activity"/>
    <property type="evidence" value="ECO:0007669"/>
    <property type="project" value="UniProtKB-KW"/>
</dbReference>
<proteinExistence type="predicted"/>
<dbReference type="PROSITE" id="PS51257">
    <property type="entry name" value="PROKAR_LIPOPROTEIN"/>
    <property type="match status" value="1"/>
</dbReference>
<evidence type="ECO:0000259" key="1">
    <source>
        <dbReference type="Pfam" id="PF00144"/>
    </source>
</evidence>
<feature type="domain" description="Beta-lactamase-related" evidence="1">
    <location>
        <begin position="43"/>
        <end position="344"/>
    </location>
</feature>
<gene>
    <name evidence="2" type="ORF">ACTOB_000161</name>
</gene>